<dbReference type="InterPro" id="IPR009739">
    <property type="entry name" value="LprI-like_N"/>
</dbReference>
<feature type="chain" id="PRO_5002479924" description="Lysozyme inhibitor LprI-like N-terminal domain-containing protein" evidence="1">
    <location>
        <begin position="26"/>
        <end position="455"/>
    </location>
</feature>
<feature type="signal peptide" evidence="1">
    <location>
        <begin position="1"/>
        <end position="25"/>
    </location>
</feature>
<evidence type="ECO:0000259" key="2">
    <source>
        <dbReference type="Pfam" id="PF07007"/>
    </source>
</evidence>
<evidence type="ECO:0000313" key="3">
    <source>
        <dbReference type="EMBL" id="KJZ65907.1"/>
    </source>
</evidence>
<dbReference type="SUPFAM" id="SSF81901">
    <property type="entry name" value="HCP-like"/>
    <property type="match status" value="1"/>
</dbReference>
<dbReference type="InterPro" id="IPR006597">
    <property type="entry name" value="Sel1-like"/>
</dbReference>
<comment type="caution">
    <text evidence="3">The sequence shown here is derived from an EMBL/GenBank/DDBJ whole genome shotgun (WGS) entry which is preliminary data.</text>
</comment>
<protein>
    <recommendedName>
        <fullName evidence="2">Lysozyme inhibitor LprI-like N-terminal domain-containing protein</fullName>
    </recommendedName>
</protein>
<evidence type="ECO:0000313" key="4">
    <source>
        <dbReference type="Proteomes" id="UP000033400"/>
    </source>
</evidence>
<accession>A0A0F4VD28</accession>
<dbReference type="Gene3D" id="1.20.1270.180">
    <property type="match status" value="1"/>
</dbReference>
<dbReference type="Pfam" id="PF07007">
    <property type="entry name" value="LprI"/>
    <property type="match status" value="1"/>
</dbReference>
<name>A0A0F4VD28_PSEFL</name>
<proteinExistence type="predicted"/>
<dbReference type="AlphaFoldDB" id="A0A0F4VD28"/>
<feature type="domain" description="Lysozyme inhibitor LprI-like N-terminal" evidence="2">
    <location>
        <begin position="29"/>
        <end position="127"/>
    </location>
</feature>
<reference evidence="3 4" key="1">
    <citation type="submission" date="2015-03" db="EMBL/GenBank/DDBJ databases">
        <title>Comparative genomics of Pseudomonas insights into diversity of traits involved in vanlence and defense.</title>
        <authorList>
            <person name="Qin Y."/>
        </authorList>
    </citation>
    <scope>NUCLEOTIDE SEQUENCE [LARGE SCALE GENOMIC DNA]</scope>
    <source>
        <strain evidence="3 4">H24</strain>
    </source>
</reference>
<dbReference type="EMBL" id="LACH01000017">
    <property type="protein sequence ID" value="KJZ65907.1"/>
    <property type="molecule type" value="Genomic_DNA"/>
</dbReference>
<dbReference type="InterPro" id="IPR011990">
    <property type="entry name" value="TPR-like_helical_dom_sf"/>
</dbReference>
<dbReference type="Proteomes" id="UP000033400">
    <property type="component" value="Unassembled WGS sequence"/>
</dbReference>
<dbReference type="RefSeq" id="WP_046053862.1">
    <property type="nucleotide sequence ID" value="NZ_LACH01000017.1"/>
</dbReference>
<dbReference type="OrthoDB" id="6956013at2"/>
<keyword evidence="1" id="KW-0732">Signal</keyword>
<dbReference type="SMART" id="SM00671">
    <property type="entry name" value="SEL1"/>
    <property type="match status" value="1"/>
</dbReference>
<gene>
    <name evidence="3" type="ORF">VD17_11130</name>
</gene>
<sequence>MKRFFLGALCALTCQAVLPVSVALARDECTENTTSQQVDKCSEVSKVAADSQLNTSYHQLMARLETQYQAEPDTGTAYTAKVKEAQRAWIKLRDANCPLEAFEIKSGTSAYVTTVNNCVARMSRERSVFLDNTAPDIVSGSAVGRGSDVSCPSQDFAQFLPVFSANAESQRRLTALAVKMLVLKRTEDPGRFEPSITGETGSSLAFPLMAAVGKGKTEGVEIEQVDDSHVNVVDKRAGNSNIKIFNFSRKACWALVGVEDWSISEKELVASSKPGMSRAESFCYQRAEGVGGLGAMEQYRLTKDLFEASLENYVCAAESGDPQASLSAASLSLSQMAPQLETSKLEALFKAASTTASGALGYATYFCNGNSTDYNGPCLHPEEAEREVIRAVSMGSTDAMNYLGSSFESGQLGTKDLSRALACYQLSADKGRPQGSDGVKRLVSQGSDIKASHCL</sequence>
<evidence type="ECO:0000256" key="1">
    <source>
        <dbReference type="SAM" id="SignalP"/>
    </source>
</evidence>
<dbReference type="PATRIC" id="fig|294.133.peg.1333"/>
<dbReference type="Gene3D" id="1.25.40.10">
    <property type="entry name" value="Tetratricopeptide repeat domain"/>
    <property type="match status" value="1"/>
</dbReference>
<organism evidence="3 4">
    <name type="scientific">Pseudomonas fluorescens</name>
    <dbReference type="NCBI Taxonomy" id="294"/>
    <lineage>
        <taxon>Bacteria</taxon>
        <taxon>Pseudomonadati</taxon>
        <taxon>Pseudomonadota</taxon>
        <taxon>Gammaproteobacteria</taxon>
        <taxon>Pseudomonadales</taxon>
        <taxon>Pseudomonadaceae</taxon>
        <taxon>Pseudomonas</taxon>
    </lineage>
</organism>